<proteinExistence type="predicted"/>
<protein>
    <submittedName>
        <fullName evidence="1">Uncharacterized protein</fullName>
    </submittedName>
</protein>
<accession>A0A854QH06</accession>
<dbReference type="Proteomes" id="UP000199727">
    <property type="component" value="Unassembled WGS sequence"/>
</dbReference>
<organism evidence="1 2">
    <name type="scientific">Cryptococcus neoformans Tu259-1</name>
    <dbReference type="NCBI Taxonomy" id="1230072"/>
    <lineage>
        <taxon>Eukaryota</taxon>
        <taxon>Fungi</taxon>
        <taxon>Dikarya</taxon>
        <taxon>Basidiomycota</taxon>
        <taxon>Agaricomycotina</taxon>
        <taxon>Tremellomycetes</taxon>
        <taxon>Tremellales</taxon>
        <taxon>Cryptococcaceae</taxon>
        <taxon>Cryptococcus</taxon>
        <taxon>Cryptococcus neoformans species complex</taxon>
    </lineage>
</organism>
<evidence type="ECO:0000313" key="2">
    <source>
        <dbReference type="Proteomes" id="UP000199727"/>
    </source>
</evidence>
<sequence length="132" mass="14869">MGREQSDSSRILPISLMYVRTSPNDPESFKTEGNVVVAHVNGIQSTKSTFFLAWDIVYDWTFGPTNFRLIGSRRVSDCYTVTTSRWSVRNASWSAEHLISDATRFMVQNTKVCALCVQLAMIRPLGRGIVCD</sequence>
<reference evidence="1 2" key="1">
    <citation type="submission" date="2017-06" db="EMBL/GenBank/DDBJ databases">
        <title>Global population genomics of the pathogenic fungus Cryptococcus neoformans var. grubii.</title>
        <authorList>
            <person name="Cuomo C."/>
            <person name="Litvintseva A."/>
            <person name="Chen Y."/>
            <person name="Young S."/>
            <person name="Zeng Q."/>
            <person name="Chapman S."/>
            <person name="Gujja S."/>
            <person name="Saif S."/>
            <person name="Birren B."/>
        </authorList>
    </citation>
    <scope>NUCLEOTIDE SEQUENCE [LARGE SCALE GENOMIC DNA]</scope>
    <source>
        <strain evidence="1 2">Tu259-1</strain>
    </source>
</reference>
<gene>
    <name evidence="1" type="ORF">C361_00914</name>
</gene>
<dbReference type="AlphaFoldDB" id="A0A854QH06"/>
<name>A0A854QH06_CRYNE</name>
<evidence type="ECO:0000313" key="1">
    <source>
        <dbReference type="EMBL" id="OXG28357.1"/>
    </source>
</evidence>
<comment type="caution">
    <text evidence="1">The sequence shown here is derived from an EMBL/GenBank/DDBJ whole genome shotgun (WGS) entry which is preliminary data.</text>
</comment>
<dbReference type="EMBL" id="AMKT01000015">
    <property type="protein sequence ID" value="OXG28357.1"/>
    <property type="molecule type" value="Genomic_DNA"/>
</dbReference>